<evidence type="ECO:0000256" key="2">
    <source>
        <dbReference type="SAM" id="SignalP"/>
    </source>
</evidence>
<comment type="caution">
    <text evidence="3">The sequence shown here is derived from an EMBL/GenBank/DDBJ whole genome shotgun (WGS) entry which is preliminary data.</text>
</comment>
<evidence type="ECO:0008006" key="5">
    <source>
        <dbReference type="Google" id="ProtNLM"/>
    </source>
</evidence>
<evidence type="ECO:0000256" key="1">
    <source>
        <dbReference type="SAM" id="MobiDB-lite"/>
    </source>
</evidence>
<dbReference type="AlphaFoldDB" id="A0AAD9KCQ9"/>
<dbReference type="EMBL" id="JAODUO010001216">
    <property type="protein sequence ID" value="KAK2168737.1"/>
    <property type="molecule type" value="Genomic_DNA"/>
</dbReference>
<dbReference type="PANTHER" id="PTHR24024">
    <property type="entry name" value="PULMONARY SURFACTANT-ASSOCIATED PROTEIN A"/>
    <property type="match status" value="1"/>
</dbReference>
<organism evidence="3 4">
    <name type="scientific">Ridgeia piscesae</name>
    <name type="common">Tubeworm</name>
    <dbReference type="NCBI Taxonomy" id="27915"/>
    <lineage>
        <taxon>Eukaryota</taxon>
        <taxon>Metazoa</taxon>
        <taxon>Spiralia</taxon>
        <taxon>Lophotrochozoa</taxon>
        <taxon>Annelida</taxon>
        <taxon>Polychaeta</taxon>
        <taxon>Sedentaria</taxon>
        <taxon>Canalipalpata</taxon>
        <taxon>Sabellida</taxon>
        <taxon>Siboglinidae</taxon>
        <taxon>Ridgeia</taxon>
    </lineage>
</organism>
<evidence type="ECO:0000313" key="4">
    <source>
        <dbReference type="Proteomes" id="UP001209878"/>
    </source>
</evidence>
<evidence type="ECO:0000313" key="3">
    <source>
        <dbReference type="EMBL" id="KAK2168737.1"/>
    </source>
</evidence>
<proteinExistence type="predicted"/>
<dbReference type="InterPro" id="IPR051077">
    <property type="entry name" value="Ca-dependent_lectin"/>
</dbReference>
<reference evidence="3" key="1">
    <citation type="journal article" date="2023" name="Mol. Biol. Evol.">
        <title>Third-Generation Sequencing Reveals the Adaptive Role of the Epigenome in Three Deep-Sea Polychaetes.</title>
        <authorList>
            <person name="Perez M."/>
            <person name="Aroh O."/>
            <person name="Sun Y."/>
            <person name="Lan Y."/>
            <person name="Juniper S.K."/>
            <person name="Young C.R."/>
            <person name="Angers B."/>
            <person name="Qian P.Y."/>
        </authorList>
    </citation>
    <scope>NUCLEOTIDE SEQUENCE</scope>
    <source>
        <strain evidence="3">R07B-5</strain>
    </source>
</reference>
<keyword evidence="2" id="KW-0732">Signal</keyword>
<protein>
    <recommendedName>
        <fullName evidence="5">Short-chain collagen C4-like</fullName>
    </recommendedName>
</protein>
<gene>
    <name evidence="3" type="ORF">NP493_1218g00025</name>
</gene>
<dbReference type="GO" id="GO:0005615">
    <property type="term" value="C:extracellular space"/>
    <property type="evidence" value="ECO:0007669"/>
    <property type="project" value="TreeGrafter"/>
</dbReference>
<name>A0AAD9KCQ9_RIDPI</name>
<feature type="compositionally biased region" description="Basic and acidic residues" evidence="1">
    <location>
        <begin position="80"/>
        <end position="94"/>
    </location>
</feature>
<dbReference type="Proteomes" id="UP001209878">
    <property type="component" value="Unassembled WGS sequence"/>
</dbReference>
<dbReference type="PANTHER" id="PTHR24024:SF18">
    <property type="entry name" value="SHORT-CHAIN COLLAGEN C4-LIKE"/>
    <property type="match status" value="1"/>
</dbReference>
<accession>A0AAD9KCQ9</accession>
<feature type="region of interest" description="Disordered" evidence="1">
    <location>
        <begin position="80"/>
        <end position="100"/>
    </location>
</feature>
<feature type="chain" id="PRO_5041999948" description="Short-chain collagen C4-like" evidence="2">
    <location>
        <begin position="21"/>
        <end position="310"/>
    </location>
</feature>
<sequence>MARSIIDACILVSVIYVTVGQSTSADSRCVYTFNVPASDCGQTPGPSVDDQLLKSHVIALQAQMKQMASDMRAMREHIDRQDSELRNLKKDRPTSDPGRTYNEQVLLHETTINHTRTLSQQSPTGGAVYTRWGRKTARIYFTGVIIAGVLAGSYYDHPGGASNVLCVHRDPEWGPKTTSGYQSGSYIYGAEYEMKPNDPFSKANAQSLHNNNVPCAVCHVTSRPTKLMIPARLTCPDGWCNEYAGYLMSGWHNHKGRTTYTCVDNAPEVIDGGGSDQNGLLFYNTEAKCGSLPCPKYIDGWEVTCVVCTK</sequence>
<keyword evidence="4" id="KW-1185">Reference proteome</keyword>
<feature type="signal peptide" evidence="2">
    <location>
        <begin position="1"/>
        <end position="20"/>
    </location>
</feature>